<keyword evidence="2" id="KW-1185">Reference proteome</keyword>
<protein>
    <submittedName>
        <fullName evidence="1">2,3-bisphosphoglycerate-dependent phosphoglycerate mutase</fullName>
    </submittedName>
</protein>
<gene>
    <name evidence="1" type="ORF">OWV82_009696</name>
</gene>
<sequence length="92" mass="10112">MSVKKTLSLKKSSSSNREAVKKDGGSSSKRRRYDSCFSFREISLEPAAAGSLKDMDSNELKMKIVRWAKAVAAYARQVSGKFGSSRRSSDEG</sequence>
<dbReference type="Proteomes" id="UP001164539">
    <property type="component" value="Chromosome 5"/>
</dbReference>
<evidence type="ECO:0000313" key="2">
    <source>
        <dbReference type="Proteomes" id="UP001164539"/>
    </source>
</evidence>
<dbReference type="EMBL" id="CM051398">
    <property type="protein sequence ID" value="KAJ4717950.1"/>
    <property type="molecule type" value="Genomic_DNA"/>
</dbReference>
<organism evidence="1 2">
    <name type="scientific">Melia azedarach</name>
    <name type="common">Chinaberry tree</name>
    <dbReference type="NCBI Taxonomy" id="155640"/>
    <lineage>
        <taxon>Eukaryota</taxon>
        <taxon>Viridiplantae</taxon>
        <taxon>Streptophyta</taxon>
        <taxon>Embryophyta</taxon>
        <taxon>Tracheophyta</taxon>
        <taxon>Spermatophyta</taxon>
        <taxon>Magnoliopsida</taxon>
        <taxon>eudicotyledons</taxon>
        <taxon>Gunneridae</taxon>
        <taxon>Pentapetalae</taxon>
        <taxon>rosids</taxon>
        <taxon>malvids</taxon>
        <taxon>Sapindales</taxon>
        <taxon>Meliaceae</taxon>
        <taxon>Melia</taxon>
    </lineage>
</organism>
<comment type="caution">
    <text evidence="1">The sequence shown here is derived from an EMBL/GenBank/DDBJ whole genome shotgun (WGS) entry which is preliminary data.</text>
</comment>
<evidence type="ECO:0000313" key="1">
    <source>
        <dbReference type="EMBL" id="KAJ4717950.1"/>
    </source>
</evidence>
<reference evidence="1 2" key="1">
    <citation type="journal article" date="2023" name="Science">
        <title>Complex scaffold remodeling in plant triterpene biosynthesis.</title>
        <authorList>
            <person name="De La Pena R."/>
            <person name="Hodgson H."/>
            <person name="Liu J.C."/>
            <person name="Stephenson M.J."/>
            <person name="Martin A.C."/>
            <person name="Owen C."/>
            <person name="Harkess A."/>
            <person name="Leebens-Mack J."/>
            <person name="Jimenez L.E."/>
            <person name="Osbourn A."/>
            <person name="Sattely E.S."/>
        </authorList>
    </citation>
    <scope>NUCLEOTIDE SEQUENCE [LARGE SCALE GENOMIC DNA]</scope>
    <source>
        <strain evidence="2">cv. JPN11</strain>
        <tissue evidence="1">Leaf</tissue>
    </source>
</reference>
<accession>A0ACC1Y378</accession>
<name>A0ACC1Y378_MELAZ</name>
<proteinExistence type="predicted"/>